<dbReference type="AlphaFoldDB" id="L9YKI4"/>
<protein>
    <submittedName>
        <fullName evidence="1">Uncharacterized protein</fullName>
    </submittedName>
</protein>
<evidence type="ECO:0000313" key="1">
    <source>
        <dbReference type="EMBL" id="ELY74181.1"/>
    </source>
</evidence>
<dbReference type="RefSeq" id="WP_006186717.1">
    <property type="nucleotide sequence ID" value="NZ_AOII01000089.1"/>
</dbReference>
<accession>L9YKI4</accession>
<evidence type="ECO:0000313" key="2">
    <source>
        <dbReference type="Proteomes" id="UP000011618"/>
    </source>
</evidence>
<dbReference type="GeneID" id="96156550"/>
<proteinExistence type="predicted"/>
<gene>
    <name evidence="1" type="ORF">C487_15865</name>
</gene>
<dbReference type="EMBL" id="AOII01000089">
    <property type="protein sequence ID" value="ELY74181.1"/>
    <property type="molecule type" value="Genomic_DNA"/>
</dbReference>
<dbReference type="Proteomes" id="UP000011618">
    <property type="component" value="Unassembled WGS sequence"/>
</dbReference>
<reference evidence="1 2" key="1">
    <citation type="journal article" date="2014" name="PLoS Genet.">
        <title>Phylogenetically driven sequencing of extremely halophilic archaea reveals strategies for static and dynamic osmo-response.</title>
        <authorList>
            <person name="Becker E.A."/>
            <person name="Seitzer P.M."/>
            <person name="Tritt A."/>
            <person name="Larsen D."/>
            <person name="Krusor M."/>
            <person name="Yao A.I."/>
            <person name="Wu D."/>
            <person name="Madern D."/>
            <person name="Eisen J.A."/>
            <person name="Darling A.E."/>
            <person name="Facciotti M.T."/>
        </authorList>
    </citation>
    <scope>NUCLEOTIDE SEQUENCE [LARGE SCALE GENOMIC DNA]</scope>
    <source>
        <strain evidence="1 2">DSM 3751</strain>
    </source>
</reference>
<dbReference type="PATRIC" id="fig|1227495.3.peg.3178"/>
<organism evidence="1 2">
    <name type="scientific">Natrinema pallidum DSM 3751</name>
    <dbReference type="NCBI Taxonomy" id="1227495"/>
    <lineage>
        <taxon>Archaea</taxon>
        <taxon>Methanobacteriati</taxon>
        <taxon>Methanobacteriota</taxon>
        <taxon>Stenosarchaea group</taxon>
        <taxon>Halobacteria</taxon>
        <taxon>Halobacteriales</taxon>
        <taxon>Natrialbaceae</taxon>
        <taxon>Natrinema</taxon>
    </lineage>
</organism>
<name>L9YKI4_9EURY</name>
<sequence length="43" mass="4705">MKGIRCPNCKGNAGTEIDGELLGPGINRTFECERCGHTWELVV</sequence>
<comment type="caution">
    <text evidence="1">The sequence shown here is derived from an EMBL/GenBank/DDBJ whole genome shotgun (WGS) entry which is preliminary data.</text>
</comment>